<reference evidence="2" key="2">
    <citation type="journal article" date="2022" name="Microbiol. Resour. Announc.">
        <title>Metagenome Sequencing to Explore Phylogenomics of Terrestrial Cyanobacteria.</title>
        <authorList>
            <person name="Ward R.D."/>
            <person name="Stajich J.E."/>
            <person name="Johansen J.R."/>
            <person name="Huntemann M."/>
            <person name="Clum A."/>
            <person name="Foster B."/>
            <person name="Foster B."/>
            <person name="Roux S."/>
            <person name="Palaniappan K."/>
            <person name="Varghese N."/>
            <person name="Mukherjee S."/>
            <person name="Reddy T.B.K."/>
            <person name="Daum C."/>
            <person name="Copeland A."/>
            <person name="Chen I.A."/>
            <person name="Ivanova N.N."/>
            <person name="Kyrpides N.C."/>
            <person name="Shapiro N."/>
            <person name="Eloe-Fadrosh E.A."/>
            <person name="Pietrasiak N."/>
        </authorList>
    </citation>
    <scope>NUCLEOTIDE SEQUENCE</scope>
    <source>
        <strain evidence="2">GSE-NOS-MK-12-04C</strain>
    </source>
</reference>
<organism evidence="2 3">
    <name type="scientific">Cyanomargarita calcarea GSE-NOS-MK-12-04C</name>
    <dbReference type="NCBI Taxonomy" id="2839659"/>
    <lineage>
        <taxon>Bacteria</taxon>
        <taxon>Bacillati</taxon>
        <taxon>Cyanobacteriota</taxon>
        <taxon>Cyanophyceae</taxon>
        <taxon>Nostocales</taxon>
        <taxon>Cyanomargaritaceae</taxon>
        <taxon>Cyanomargarita</taxon>
    </lineage>
</organism>
<dbReference type="EMBL" id="JAHHGZ010000006">
    <property type="protein sequence ID" value="MBW4667288.1"/>
    <property type="molecule type" value="Genomic_DNA"/>
</dbReference>
<sequence>MAKRRPVGSLALRLGRDEATITRWIRKYKDGGRLSLLSVKHAPGKVSSVKGEELEQLKERLKDPQGFHSYGQIQQWLSSKLEVNIAYKTVYQLIRYKLGAKLKVPRPKSLKQHPESQSHFKKNFL</sequence>
<evidence type="ECO:0000256" key="1">
    <source>
        <dbReference type="SAM" id="MobiDB-lite"/>
    </source>
</evidence>
<gene>
    <name evidence="2" type="ORF">KME60_07550</name>
</gene>
<proteinExistence type="predicted"/>
<dbReference type="Proteomes" id="UP000729701">
    <property type="component" value="Unassembled WGS sequence"/>
</dbReference>
<evidence type="ECO:0000313" key="2">
    <source>
        <dbReference type="EMBL" id="MBW4667288.1"/>
    </source>
</evidence>
<evidence type="ECO:0000313" key="3">
    <source>
        <dbReference type="Proteomes" id="UP000729701"/>
    </source>
</evidence>
<dbReference type="AlphaFoldDB" id="A0A951URA5"/>
<accession>A0A951URA5</accession>
<dbReference type="Pfam" id="PF13565">
    <property type="entry name" value="HTH_32"/>
    <property type="match status" value="1"/>
</dbReference>
<feature type="region of interest" description="Disordered" evidence="1">
    <location>
        <begin position="106"/>
        <end position="125"/>
    </location>
</feature>
<comment type="caution">
    <text evidence="2">The sequence shown here is derived from an EMBL/GenBank/DDBJ whole genome shotgun (WGS) entry which is preliminary data.</text>
</comment>
<dbReference type="SUPFAM" id="SSF46689">
    <property type="entry name" value="Homeodomain-like"/>
    <property type="match status" value="1"/>
</dbReference>
<name>A0A951URA5_9CYAN</name>
<protein>
    <submittedName>
        <fullName evidence="2">Helix-turn-helix domain-containing protein</fullName>
    </submittedName>
</protein>
<reference evidence="2" key="1">
    <citation type="submission" date="2021-05" db="EMBL/GenBank/DDBJ databases">
        <authorList>
            <person name="Pietrasiak N."/>
            <person name="Ward R."/>
            <person name="Stajich J.E."/>
            <person name="Kurbessoian T."/>
        </authorList>
    </citation>
    <scope>NUCLEOTIDE SEQUENCE</scope>
    <source>
        <strain evidence="2">GSE-NOS-MK-12-04C</strain>
    </source>
</reference>
<dbReference type="InterPro" id="IPR009057">
    <property type="entry name" value="Homeodomain-like_sf"/>
</dbReference>